<name>A0A4Q9MWQ0_9APHY</name>
<proteinExistence type="predicted"/>
<dbReference type="OrthoDB" id="2745008at2759"/>
<feature type="coiled-coil region" evidence="1">
    <location>
        <begin position="180"/>
        <end position="250"/>
    </location>
</feature>
<evidence type="ECO:0000313" key="3">
    <source>
        <dbReference type="EMBL" id="TBU32439.1"/>
    </source>
</evidence>
<feature type="region of interest" description="Disordered" evidence="2">
    <location>
        <begin position="46"/>
        <end position="75"/>
    </location>
</feature>
<keyword evidence="1" id="KW-0175">Coiled coil</keyword>
<gene>
    <name evidence="3" type="ORF">BD311DRAFT_794988</name>
</gene>
<accession>A0A4Q9MWQ0</accession>
<reference evidence="3" key="1">
    <citation type="submission" date="2019-01" db="EMBL/GenBank/DDBJ databases">
        <title>Draft genome sequences of three monokaryotic isolates of the white-rot basidiomycete fungus Dichomitus squalens.</title>
        <authorList>
            <consortium name="DOE Joint Genome Institute"/>
            <person name="Lopez S.C."/>
            <person name="Andreopoulos B."/>
            <person name="Pangilinan J."/>
            <person name="Lipzen A."/>
            <person name="Riley R."/>
            <person name="Ahrendt S."/>
            <person name="Ng V."/>
            <person name="Barry K."/>
            <person name="Daum C."/>
            <person name="Grigoriev I.V."/>
            <person name="Hilden K.S."/>
            <person name="Makela M.R."/>
            <person name="de Vries R.P."/>
        </authorList>
    </citation>
    <scope>NUCLEOTIDE SEQUENCE [LARGE SCALE GENOMIC DNA]</scope>
    <source>
        <strain evidence="3">OM18370.1</strain>
    </source>
</reference>
<protein>
    <submittedName>
        <fullName evidence="3">Uncharacterized protein</fullName>
    </submittedName>
</protein>
<organism evidence="3">
    <name type="scientific">Dichomitus squalens</name>
    <dbReference type="NCBI Taxonomy" id="114155"/>
    <lineage>
        <taxon>Eukaryota</taxon>
        <taxon>Fungi</taxon>
        <taxon>Dikarya</taxon>
        <taxon>Basidiomycota</taxon>
        <taxon>Agaricomycotina</taxon>
        <taxon>Agaricomycetes</taxon>
        <taxon>Polyporales</taxon>
        <taxon>Polyporaceae</taxon>
        <taxon>Dichomitus</taxon>
    </lineage>
</organism>
<dbReference type="EMBL" id="ML143395">
    <property type="protein sequence ID" value="TBU32439.1"/>
    <property type="molecule type" value="Genomic_DNA"/>
</dbReference>
<evidence type="ECO:0000256" key="1">
    <source>
        <dbReference type="SAM" id="Coils"/>
    </source>
</evidence>
<evidence type="ECO:0000256" key="2">
    <source>
        <dbReference type="SAM" id="MobiDB-lite"/>
    </source>
</evidence>
<dbReference type="AlphaFoldDB" id="A0A4Q9MWQ0"/>
<sequence length="354" mass="38795">MSASRSPGDDEASYAPLLVSPSNISTISEDLNPFASQSSDIAVLLSPGAADCPDDPIPRFGATSTPPPPLPAEKDVEGELRNVVDDLLRKKRAARDTLAEENTSLRAQVSLLQDALVQASAQPGSMLTDLFAALERERTLRVNAEDSRIATGKYLAEQVERISLQKALLEKTVTSFTHGRDFWRAKAIAALERCEALEEENVQVKTQLNAIVKKQDSIVESQISEVLREVAEERDRLKQLEDVLPFAERTNVQVKTNDKPNTIKTSGSKLDLTKLIGEGKLFGGKTAKGLVSYKITLDARRGPQQSKKERPYLQSVKLNSFLSFTKPGDAPPADPVHLHIHVCNARGMRPHLST</sequence>
<dbReference type="Proteomes" id="UP000292957">
    <property type="component" value="Unassembled WGS sequence"/>
</dbReference>